<keyword evidence="2" id="KW-0472">Membrane</keyword>
<evidence type="ECO:0000256" key="1">
    <source>
        <dbReference type="SAM" id="MobiDB-lite"/>
    </source>
</evidence>
<name>A0A239DWD1_9ACTN</name>
<evidence type="ECO:0000313" key="4">
    <source>
        <dbReference type="Proteomes" id="UP000198373"/>
    </source>
</evidence>
<evidence type="ECO:0000313" key="3">
    <source>
        <dbReference type="EMBL" id="SNS36268.1"/>
    </source>
</evidence>
<feature type="compositionally biased region" description="Pro residues" evidence="1">
    <location>
        <begin position="292"/>
        <end position="310"/>
    </location>
</feature>
<keyword evidence="2" id="KW-1133">Transmembrane helix</keyword>
<feature type="region of interest" description="Disordered" evidence="1">
    <location>
        <begin position="377"/>
        <end position="401"/>
    </location>
</feature>
<keyword evidence="2" id="KW-0812">Transmembrane</keyword>
<accession>A0A239DWD1</accession>
<dbReference type="OrthoDB" id="3663113at2"/>
<dbReference type="AlphaFoldDB" id="A0A239DWD1"/>
<dbReference type="RefSeq" id="WP_089305143.1">
    <property type="nucleotide sequence ID" value="NZ_FZOO01000003.1"/>
</dbReference>
<dbReference type="EMBL" id="FZOO01000003">
    <property type="protein sequence ID" value="SNS36268.1"/>
    <property type="molecule type" value="Genomic_DNA"/>
</dbReference>
<evidence type="ECO:0000256" key="2">
    <source>
        <dbReference type="SAM" id="Phobius"/>
    </source>
</evidence>
<feature type="compositionally biased region" description="Low complexity" evidence="1">
    <location>
        <begin position="377"/>
        <end position="395"/>
    </location>
</feature>
<feature type="compositionally biased region" description="Pro residues" evidence="1">
    <location>
        <begin position="240"/>
        <end position="257"/>
    </location>
</feature>
<protein>
    <submittedName>
        <fullName evidence="3">Uncharacterized protein</fullName>
    </submittedName>
</protein>
<proteinExistence type="predicted"/>
<feature type="transmembrane region" description="Helical" evidence="2">
    <location>
        <begin position="347"/>
        <end position="371"/>
    </location>
</feature>
<feature type="region of interest" description="Disordered" evidence="1">
    <location>
        <begin position="237"/>
        <end position="338"/>
    </location>
</feature>
<gene>
    <name evidence="3" type="ORF">SAMN06893096_103382</name>
</gene>
<dbReference type="Proteomes" id="UP000198373">
    <property type="component" value="Unassembled WGS sequence"/>
</dbReference>
<reference evidence="4" key="1">
    <citation type="submission" date="2017-06" db="EMBL/GenBank/DDBJ databases">
        <authorList>
            <person name="Varghese N."/>
            <person name="Submissions S."/>
        </authorList>
    </citation>
    <scope>NUCLEOTIDE SEQUENCE [LARGE SCALE GENOMIC DNA]</scope>
    <source>
        <strain evidence="4">DSM 46839</strain>
    </source>
</reference>
<organism evidence="3 4">
    <name type="scientific">Geodermatophilus pulveris</name>
    <dbReference type="NCBI Taxonomy" id="1564159"/>
    <lineage>
        <taxon>Bacteria</taxon>
        <taxon>Bacillati</taxon>
        <taxon>Actinomycetota</taxon>
        <taxon>Actinomycetes</taxon>
        <taxon>Geodermatophilales</taxon>
        <taxon>Geodermatophilaceae</taxon>
        <taxon>Geodermatophilus</taxon>
    </lineage>
</organism>
<sequence length="551" mass="55559">MLALTPRPLQWAGERALFAELARWDTGGAVRGAVVASLPVVDGPVGRRLADAVLFVPEGLALVRVAEVPRQHGVVTALPEGSWTIGPEAGRPGEVLQLAGGGSTPLDGLMRAGMDTAVRLRRAGLEPGRIARLTVLVGDLAGLVPADGDLGEGDQVALLEPRSLLLGIARASRYAGVANPRLWTTADVRAALEALELDGRTPTTQELNGEGFPYSPYVLRTPELLAPAAMAAAVQTAVPQAPPPSPPAPRAVPPQPAAPAAGPHPTLVGPTPGVREEGTGGLGGLFPDDDPAPTPTPTPTPAPAPAPAPRGPEQAAVAPSPAPRPARPAGVPLVGPRRRERPAARTALLVAAVLLLVVVLGVGLTTVLGGVDDAPAPAAAPSAAGQAAAPAAGPEPGDRETVDGRTFVLQRVQTDPTCTGNAYGAVAEFFARTDCAGLARALYSTDVDGRPVVVSVSVADMGGAEGARALRELADRDGSGNVSDLLREGVRYPAGPEELSDAQYASAVAGGAVTIVESAWAGRGPGGSAADLDVVASTALVLPMPQPTPTT</sequence>
<keyword evidence="4" id="KW-1185">Reference proteome</keyword>